<accession>F7Y9G9</accession>
<reference evidence="1 2" key="1">
    <citation type="submission" date="2010-10" db="EMBL/GenBank/DDBJ databases">
        <title>Complete sequence of Mesorhizobium opportunistum WSM2075.</title>
        <authorList>
            <consortium name="US DOE Joint Genome Institute"/>
            <person name="Lucas S."/>
            <person name="Copeland A."/>
            <person name="Lapidus A."/>
            <person name="Cheng J.-F."/>
            <person name="Bruce D."/>
            <person name="Goodwin L."/>
            <person name="Pitluck S."/>
            <person name="Chertkov O."/>
            <person name="Misra M."/>
            <person name="Detter J.C."/>
            <person name="Han C."/>
            <person name="Tapia R."/>
            <person name="Land M."/>
            <person name="Hauser L."/>
            <person name="Kyrpides N."/>
            <person name="Ovchinnikova G."/>
            <person name="Mavrommatis K.M."/>
            <person name="Tiwari R.P."/>
            <person name="Howieson J.G."/>
            <person name="O'Hara G.W."/>
            <person name="Nandasena K.G."/>
            <person name="Woyke T."/>
        </authorList>
    </citation>
    <scope>NUCLEOTIDE SEQUENCE [LARGE SCALE GENOMIC DNA]</scope>
    <source>
        <strain evidence="2">LMG 24607 / HAMBI 3007 / WSM2075</strain>
    </source>
</reference>
<dbReference type="STRING" id="536019.Mesop_3164"/>
<sequence length="31" mass="3454">MKKTYQKPLLVKRDRLSAVTAVACPISVCPH</sequence>
<dbReference type="EMBL" id="CP002279">
    <property type="protein sequence ID" value="AEH87616.1"/>
    <property type="molecule type" value="Genomic_DNA"/>
</dbReference>
<dbReference type="KEGG" id="mop:Mesop_3164"/>
<proteinExistence type="predicted"/>
<dbReference type="AlphaFoldDB" id="F7Y9G9"/>
<organism evidence="1 2">
    <name type="scientific">Mesorhizobium opportunistum (strain LMG 24607 / HAMBI 3007 / WSM2075)</name>
    <dbReference type="NCBI Taxonomy" id="536019"/>
    <lineage>
        <taxon>Bacteria</taxon>
        <taxon>Pseudomonadati</taxon>
        <taxon>Pseudomonadota</taxon>
        <taxon>Alphaproteobacteria</taxon>
        <taxon>Hyphomicrobiales</taxon>
        <taxon>Phyllobacteriaceae</taxon>
        <taxon>Mesorhizobium</taxon>
    </lineage>
</organism>
<evidence type="ECO:0000313" key="1">
    <source>
        <dbReference type="EMBL" id="AEH87616.1"/>
    </source>
</evidence>
<name>F7Y9G9_MESOW</name>
<evidence type="ECO:0000313" key="2">
    <source>
        <dbReference type="Proteomes" id="UP000001623"/>
    </source>
</evidence>
<dbReference type="Proteomes" id="UP000001623">
    <property type="component" value="Chromosome"/>
</dbReference>
<dbReference type="HOGENOM" id="CLU_3397368_0_0_5"/>
<evidence type="ECO:0008006" key="3">
    <source>
        <dbReference type="Google" id="ProtNLM"/>
    </source>
</evidence>
<protein>
    <recommendedName>
        <fullName evidence="3">RiPP</fullName>
    </recommendedName>
</protein>
<gene>
    <name evidence="1" type="ordered locus">Mesop_3164</name>
</gene>